<evidence type="ECO:0000313" key="2">
    <source>
        <dbReference type="Proteomes" id="UP000703893"/>
    </source>
</evidence>
<reference evidence="1 2" key="1">
    <citation type="submission" date="2019-03" db="EMBL/GenBank/DDBJ databases">
        <title>Lake Tanganyika Metagenome-Assembled Genomes (MAGs).</title>
        <authorList>
            <person name="Tran P."/>
        </authorList>
    </citation>
    <scope>NUCLEOTIDE SEQUENCE [LARGE SCALE GENOMIC DNA]</scope>
    <source>
        <strain evidence="1">K_DeepCast_65m_m2_236</strain>
    </source>
</reference>
<proteinExistence type="predicted"/>
<dbReference type="Proteomes" id="UP000703893">
    <property type="component" value="Unassembled WGS sequence"/>
</dbReference>
<comment type="caution">
    <text evidence="1">The sequence shown here is derived from an EMBL/GenBank/DDBJ whole genome shotgun (WGS) entry which is preliminary data.</text>
</comment>
<gene>
    <name evidence="1" type="ORF">FJZ00_13495</name>
</gene>
<name>A0A937X8B5_9BACT</name>
<organism evidence="1 2">
    <name type="scientific">Candidatus Tanganyikabacteria bacterium</name>
    <dbReference type="NCBI Taxonomy" id="2961651"/>
    <lineage>
        <taxon>Bacteria</taxon>
        <taxon>Bacillati</taxon>
        <taxon>Candidatus Sericytochromatia</taxon>
        <taxon>Candidatus Tanganyikabacteria</taxon>
    </lineage>
</organism>
<accession>A0A937X8B5</accession>
<sequence length="389" mass="42522">MHSAARVSLEDRVSRALDAQDRIFAAFSEAADLLEQATIGKHAYAVPESRKIAERAATDLEYRQRLRAVADRQRKGRDLLRQQREALLAAMNVSVAIDRRQRIYAIPVTLVQEAGRVLLASPAEWDDDPAVQVILSRARAEAMSALPVSTGDDRPLQVQEQTPGTGATARFKALAGEVRRVTARAAEAANLEAAGDSIADSAGQSAGKLRLKDLPEIALRLMDMASELVKELAAPPGPPAPDPAAMAVAFEADLDLRARKAVKTAARVARQAREIYLAAAERMQVVELAVNWHAGKQVTQAPGAEVAMRVAAHRLARTFEEKPEIFRRCQVALQQTVDLRRELYLVDQEIARLEGLDSREQLAAAEGIDLPALKGKAIPLTNFWRMFQG</sequence>
<dbReference type="AlphaFoldDB" id="A0A937X8B5"/>
<dbReference type="EMBL" id="VGJX01000889">
    <property type="protein sequence ID" value="MBM3276162.1"/>
    <property type="molecule type" value="Genomic_DNA"/>
</dbReference>
<feature type="non-terminal residue" evidence="1">
    <location>
        <position position="389"/>
    </location>
</feature>
<protein>
    <submittedName>
        <fullName evidence="1">Uncharacterized protein</fullName>
    </submittedName>
</protein>
<evidence type="ECO:0000313" key="1">
    <source>
        <dbReference type="EMBL" id="MBM3276162.1"/>
    </source>
</evidence>